<gene>
    <name evidence="18" type="primary">uvrA</name>
    <name evidence="18" type="ORF">GCM10010911_42190</name>
</gene>
<name>A0A916Z828_9BACL</name>
<dbReference type="Pfam" id="PF00005">
    <property type="entry name" value="ABC_tran"/>
    <property type="match status" value="2"/>
</dbReference>
<evidence type="ECO:0000256" key="5">
    <source>
        <dbReference type="ARBA" id="ARBA00022741"/>
    </source>
</evidence>
<accession>A0A916Z828</accession>
<dbReference type="EMBL" id="BMHP01000003">
    <property type="protein sequence ID" value="GGD79660.1"/>
    <property type="molecule type" value="Genomic_DNA"/>
</dbReference>
<reference evidence="18" key="1">
    <citation type="journal article" date="2014" name="Int. J. Syst. Evol. Microbiol.">
        <title>Complete genome sequence of Corynebacterium casei LMG S-19264T (=DSM 44701T), isolated from a smear-ripened cheese.</title>
        <authorList>
            <consortium name="US DOE Joint Genome Institute (JGI-PGF)"/>
            <person name="Walter F."/>
            <person name="Albersmeier A."/>
            <person name="Kalinowski J."/>
            <person name="Ruckert C."/>
        </authorList>
    </citation>
    <scope>NUCLEOTIDE SEQUENCE</scope>
    <source>
        <strain evidence="18">CGMCC 1.15178</strain>
    </source>
</reference>
<evidence type="ECO:0000256" key="11">
    <source>
        <dbReference type="ARBA" id="ARBA00022881"/>
    </source>
</evidence>
<dbReference type="GO" id="GO:0009380">
    <property type="term" value="C:excinuclease repair complex"/>
    <property type="evidence" value="ECO:0007669"/>
    <property type="project" value="InterPro"/>
</dbReference>
<keyword evidence="7" id="KW-0228">DNA excision</keyword>
<dbReference type="GO" id="GO:0004518">
    <property type="term" value="F:nuclease activity"/>
    <property type="evidence" value="ECO:0007669"/>
    <property type="project" value="UniProtKB-KW"/>
</dbReference>
<keyword evidence="6" id="KW-0227">DNA damage</keyword>
<evidence type="ECO:0000256" key="14">
    <source>
        <dbReference type="ARBA" id="ARBA00038000"/>
    </source>
</evidence>
<comment type="similarity">
    <text evidence="14">Belongs to the ABC transporter superfamily. UvrA family.</text>
</comment>
<sequence length="840" mass="91672">MKDTILIKGARENNLKNISLTIPKYKLVVLTGPSGSGKSTLAMDTLQRECQRQYMDSMRMSADTIGKPKVDSIEGLSPSISVGQHVTNRNPRSTVGTVTDLYTFVRFIFSRLGERSCPSCSGIIPPSFEPAGRLAEEDEEMERQKVNCPHCGAELEKLGMAHFSFNKPEGACEACSGLGHVASINEAAVFHPELSLRGGGVASLSGVHRDIQIRIMLAAAKHYGFDLDPDQPLREFGEIQRDLLYYGVESEAFKRHYPDAKPVPGTKFEGVIPSLWRRYKEKEGESGAQEKEGGFFHEQLCPDCHGARLKKEIRLVRVAGSSISDVSDWSLGEVKEWMNGLTSELQPEGLQLLEPVLHDMPTRLKRIMDVGLGYLSMNRQTVTLSGGEAQRLRLASLLGSGLTGVLYILDEPTTGLHPRDTAGLIRVLQQLRDLGNTVLVIEHDVEMMRAADHIIDIGPGAGIYGGTVVGEGSLEDLMGSELSVTGAFLREESQPAPARVRRRGNGQQITIREAKARNIDIPSVSFPLGCLVSVTGVSGSGKSTLVFDILAQGNQETRGQKGCKEMTGLEQVGNIVIFDQSPMGRIQRSNVATYTDVFTHLRQLFAGLPEAKARKLTSKHFSFNTPGGRCETCQGLGVLSVDMNFLPDLEVKCPDCKGRRFTDEVLQVKVEGCSISDLLNLSIQESLPILRKETKIAGLIEMLCEVGLGYLKWGQSVKTLSGGEGQRIRLAKELSKPSKNHTLYLLDEPTTGLHPSDIKRLHVLLNKLVDSGNTVVVVEHSLELIRESDWVVDIGPEGGAAGGKLVAEGTPEQVAKVPASYTGMFLRRILAEGTIEDGKR</sequence>
<evidence type="ECO:0000256" key="9">
    <source>
        <dbReference type="ARBA" id="ARBA00022833"/>
    </source>
</evidence>
<dbReference type="RefSeq" id="WP_188994618.1">
    <property type="nucleotide sequence ID" value="NZ_BMHP01000003.1"/>
</dbReference>
<keyword evidence="4" id="KW-0677">Repeat</keyword>
<dbReference type="PANTHER" id="PTHR43152">
    <property type="entry name" value="UVRABC SYSTEM PROTEIN A"/>
    <property type="match status" value="1"/>
</dbReference>
<dbReference type="GO" id="GO:0005737">
    <property type="term" value="C:cytoplasm"/>
    <property type="evidence" value="ECO:0007669"/>
    <property type="project" value="UniProtKB-SubCell"/>
</dbReference>
<proteinExistence type="inferred from homology"/>
<evidence type="ECO:0000256" key="16">
    <source>
        <dbReference type="ARBA" id="ARBA00042156"/>
    </source>
</evidence>
<evidence type="ECO:0000256" key="6">
    <source>
        <dbReference type="ARBA" id="ARBA00022763"/>
    </source>
</evidence>
<dbReference type="InterPro" id="IPR041552">
    <property type="entry name" value="UvrA_DNA-bd"/>
</dbReference>
<dbReference type="GO" id="GO:0006289">
    <property type="term" value="P:nucleotide-excision repair"/>
    <property type="evidence" value="ECO:0007669"/>
    <property type="project" value="InterPro"/>
</dbReference>
<keyword evidence="10" id="KW-0067">ATP-binding</keyword>
<dbReference type="PANTHER" id="PTHR43152:SF3">
    <property type="entry name" value="UVRABC SYSTEM PROTEIN A"/>
    <property type="match status" value="1"/>
</dbReference>
<keyword evidence="12" id="KW-0238">DNA-binding</keyword>
<dbReference type="Pfam" id="PF17755">
    <property type="entry name" value="UvrA_DNA-bind"/>
    <property type="match status" value="1"/>
</dbReference>
<dbReference type="NCBIfam" id="TIGR00630">
    <property type="entry name" value="uvra"/>
    <property type="match status" value="1"/>
</dbReference>
<evidence type="ECO:0000256" key="13">
    <source>
        <dbReference type="ARBA" id="ARBA00023204"/>
    </source>
</evidence>
<organism evidence="18 19">
    <name type="scientific">Paenibacillus nasutitermitis</name>
    <dbReference type="NCBI Taxonomy" id="1652958"/>
    <lineage>
        <taxon>Bacteria</taxon>
        <taxon>Bacillati</taxon>
        <taxon>Bacillota</taxon>
        <taxon>Bacilli</taxon>
        <taxon>Bacillales</taxon>
        <taxon>Paenibacillaceae</taxon>
        <taxon>Paenibacillus</taxon>
    </lineage>
</organism>
<keyword evidence="2" id="KW-0963">Cytoplasm</keyword>
<dbReference type="InterPro" id="IPR004602">
    <property type="entry name" value="UvrA"/>
</dbReference>
<evidence type="ECO:0000256" key="15">
    <source>
        <dbReference type="ARBA" id="ARBA00039316"/>
    </source>
</evidence>
<keyword evidence="3" id="KW-0479">Metal-binding</keyword>
<evidence type="ECO:0000259" key="17">
    <source>
        <dbReference type="PROSITE" id="PS50893"/>
    </source>
</evidence>
<comment type="caution">
    <text evidence="18">The sequence shown here is derived from an EMBL/GenBank/DDBJ whole genome shotgun (WGS) entry which is preliminary data.</text>
</comment>
<protein>
    <recommendedName>
        <fullName evidence="15">UvrABC system protein A</fullName>
    </recommendedName>
    <alternativeName>
        <fullName evidence="16">Excinuclease ABC subunit A</fullName>
    </alternativeName>
</protein>
<comment type="subcellular location">
    <subcellularLocation>
        <location evidence="1">Cytoplasm</location>
    </subcellularLocation>
</comment>
<dbReference type="Gene3D" id="1.10.8.280">
    <property type="entry name" value="ABC transporter ATPase domain-like"/>
    <property type="match status" value="1"/>
</dbReference>
<keyword evidence="8" id="KW-0863">Zinc-finger</keyword>
<evidence type="ECO:0000256" key="10">
    <source>
        <dbReference type="ARBA" id="ARBA00022840"/>
    </source>
</evidence>
<dbReference type="InterPro" id="IPR027417">
    <property type="entry name" value="P-loop_NTPase"/>
</dbReference>
<dbReference type="SMART" id="SM00382">
    <property type="entry name" value="AAA"/>
    <property type="match status" value="2"/>
</dbReference>
<evidence type="ECO:0000256" key="7">
    <source>
        <dbReference type="ARBA" id="ARBA00022769"/>
    </source>
</evidence>
<keyword evidence="5" id="KW-0547">Nucleotide-binding</keyword>
<keyword evidence="19" id="KW-1185">Reference proteome</keyword>
<evidence type="ECO:0000256" key="2">
    <source>
        <dbReference type="ARBA" id="ARBA00022490"/>
    </source>
</evidence>
<evidence type="ECO:0000256" key="12">
    <source>
        <dbReference type="ARBA" id="ARBA00023125"/>
    </source>
</evidence>
<evidence type="ECO:0000256" key="8">
    <source>
        <dbReference type="ARBA" id="ARBA00022771"/>
    </source>
</evidence>
<dbReference type="PROSITE" id="PS50893">
    <property type="entry name" value="ABC_TRANSPORTER_2"/>
    <property type="match status" value="1"/>
</dbReference>
<dbReference type="InterPro" id="IPR003593">
    <property type="entry name" value="AAA+_ATPase"/>
</dbReference>
<evidence type="ECO:0000256" key="3">
    <source>
        <dbReference type="ARBA" id="ARBA00022723"/>
    </source>
</evidence>
<evidence type="ECO:0000256" key="1">
    <source>
        <dbReference type="ARBA" id="ARBA00004496"/>
    </source>
</evidence>
<dbReference type="Gene3D" id="3.40.50.300">
    <property type="entry name" value="P-loop containing nucleotide triphosphate hydrolases"/>
    <property type="match status" value="2"/>
</dbReference>
<dbReference type="PROSITE" id="PS00211">
    <property type="entry name" value="ABC_TRANSPORTER_1"/>
    <property type="match status" value="1"/>
</dbReference>
<feature type="domain" description="ABC transporter" evidence="17">
    <location>
        <begin position="504"/>
        <end position="827"/>
    </location>
</feature>
<dbReference type="GO" id="GO:0005524">
    <property type="term" value="F:ATP binding"/>
    <property type="evidence" value="ECO:0007669"/>
    <property type="project" value="UniProtKB-KW"/>
</dbReference>
<dbReference type="InterPro" id="IPR017871">
    <property type="entry name" value="ABC_transporter-like_CS"/>
</dbReference>
<dbReference type="Proteomes" id="UP000612456">
    <property type="component" value="Unassembled WGS sequence"/>
</dbReference>
<dbReference type="GO" id="GO:0003677">
    <property type="term" value="F:DNA binding"/>
    <property type="evidence" value="ECO:0007669"/>
    <property type="project" value="UniProtKB-KW"/>
</dbReference>
<reference evidence="18" key="2">
    <citation type="submission" date="2020-09" db="EMBL/GenBank/DDBJ databases">
        <authorList>
            <person name="Sun Q."/>
            <person name="Zhou Y."/>
        </authorList>
    </citation>
    <scope>NUCLEOTIDE SEQUENCE</scope>
    <source>
        <strain evidence="18">CGMCC 1.15178</strain>
    </source>
</reference>
<dbReference type="GO" id="GO:0016887">
    <property type="term" value="F:ATP hydrolysis activity"/>
    <property type="evidence" value="ECO:0007669"/>
    <property type="project" value="InterPro"/>
</dbReference>
<keyword evidence="9" id="KW-0862">Zinc</keyword>
<evidence type="ECO:0000313" key="19">
    <source>
        <dbReference type="Proteomes" id="UP000612456"/>
    </source>
</evidence>
<dbReference type="SUPFAM" id="SSF52540">
    <property type="entry name" value="P-loop containing nucleoside triphosphate hydrolases"/>
    <property type="match status" value="2"/>
</dbReference>
<evidence type="ECO:0000313" key="18">
    <source>
        <dbReference type="EMBL" id="GGD79660.1"/>
    </source>
</evidence>
<keyword evidence="11" id="KW-0267">Excision nuclease</keyword>
<dbReference type="InterPro" id="IPR003439">
    <property type="entry name" value="ABC_transporter-like_ATP-bd"/>
</dbReference>
<dbReference type="Gene3D" id="1.20.1580.10">
    <property type="entry name" value="ABC transporter ATPase like domain"/>
    <property type="match status" value="2"/>
</dbReference>
<dbReference type="AlphaFoldDB" id="A0A916Z828"/>
<evidence type="ECO:0000256" key="4">
    <source>
        <dbReference type="ARBA" id="ARBA00022737"/>
    </source>
</evidence>
<dbReference type="GO" id="GO:0008270">
    <property type="term" value="F:zinc ion binding"/>
    <property type="evidence" value="ECO:0007669"/>
    <property type="project" value="UniProtKB-KW"/>
</dbReference>
<keyword evidence="13" id="KW-0234">DNA repair</keyword>